<feature type="transmembrane region" description="Helical" evidence="6">
    <location>
        <begin position="47"/>
        <end position="76"/>
    </location>
</feature>
<dbReference type="InterPro" id="IPR050367">
    <property type="entry name" value="APC_superfamily"/>
</dbReference>
<evidence type="ECO:0000313" key="8">
    <source>
        <dbReference type="Proteomes" id="UP000309133"/>
    </source>
</evidence>
<evidence type="ECO:0000256" key="6">
    <source>
        <dbReference type="SAM" id="Phobius"/>
    </source>
</evidence>
<feature type="transmembrane region" description="Helical" evidence="6">
    <location>
        <begin position="115"/>
        <end position="141"/>
    </location>
</feature>
<evidence type="ECO:0000256" key="5">
    <source>
        <dbReference type="ARBA" id="ARBA00023136"/>
    </source>
</evidence>
<feature type="transmembrane region" description="Helical" evidence="6">
    <location>
        <begin position="477"/>
        <end position="503"/>
    </location>
</feature>
<evidence type="ECO:0000256" key="1">
    <source>
        <dbReference type="ARBA" id="ARBA00004651"/>
    </source>
</evidence>
<feature type="transmembrane region" description="Helical" evidence="6">
    <location>
        <begin position="403"/>
        <end position="427"/>
    </location>
</feature>
<gene>
    <name evidence="7" type="ORF">E6C64_07115</name>
</gene>
<accession>A0A4S4FMX7</accession>
<dbReference type="OrthoDB" id="138827at2"/>
<dbReference type="AlphaFoldDB" id="A0A4S4FMX7"/>
<dbReference type="GO" id="GO:0005886">
    <property type="term" value="C:plasma membrane"/>
    <property type="evidence" value="ECO:0007669"/>
    <property type="project" value="UniProtKB-SubCell"/>
</dbReference>
<protein>
    <submittedName>
        <fullName evidence="7">APC family permease</fullName>
    </submittedName>
</protein>
<dbReference type="Proteomes" id="UP000309133">
    <property type="component" value="Unassembled WGS sequence"/>
</dbReference>
<dbReference type="GO" id="GO:0022857">
    <property type="term" value="F:transmembrane transporter activity"/>
    <property type="evidence" value="ECO:0007669"/>
    <property type="project" value="InterPro"/>
</dbReference>
<feature type="transmembrane region" description="Helical" evidence="6">
    <location>
        <begin position="21"/>
        <end position="41"/>
    </location>
</feature>
<proteinExistence type="predicted"/>
<evidence type="ECO:0000256" key="3">
    <source>
        <dbReference type="ARBA" id="ARBA00022692"/>
    </source>
</evidence>
<reference evidence="7 8" key="1">
    <citation type="submission" date="2019-04" db="EMBL/GenBank/DDBJ databases">
        <authorList>
            <person name="Jiang L."/>
        </authorList>
    </citation>
    <scope>NUCLEOTIDE SEQUENCE [LARGE SCALE GENOMIC DNA]</scope>
    <source>
        <strain evidence="7 8">YIM 131853</strain>
    </source>
</reference>
<feature type="transmembrane region" description="Helical" evidence="6">
    <location>
        <begin position="184"/>
        <end position="206"/>
    </location>
</feature>
<feature type="transmembrane region" description="Helical" evidence="6">
    <location>
        <begin position="439"/>
        <end position="465"/>
    </location>
</feature>
<dbReference type="Gene3D" id="1.20.1740.10">
    <property type="entry name" value="Amino acid/polyamine transporter I"/>
    <property type="match status" value="1"/>
</dbReference>
<keyword evidence="2" id="KW-1003">Cell membrane</keyword>
<evidence type="ECO:0000256" key="2">
    <source>
        <dbReference type="ARBA" id="ARBA00022475"/>
    </source>
</evidence>
<keyword evidence="8" id="KW-1185">Reference proteome</keyword>
<comment type="caution">
    <text evidence="7">The sequence shown here is derived from an EMBL/GenBank/DDBJ whole genome shotgun (WGS) entry which is preliminary data.</text>
</comment>
<sequence>MTTASPEDLKPGAVESKGLKGGALGLLGSIVMGVASTAPAYSLAASLGFIVASGGAILAGVKSPGIILLAFVPMYFIAVAYQELNKAEADCGTTFTWATRAFGPRTGWMGGWGIIAADVIVMANLAQIAGSYSFTFVGGVIGNSDIQALSGDVVWSTAAGLIWIALMTWICYRGIEVSARLQYFLLAIEVVILVAFAVVAIVRVATGNGETYSIPFDISWFWPFDLDFGSIIAPAVLTAVFIYWGWDTAVAVNEESDDPGKTPGRAAIISTFLLLATYALVAVAAISFAGIGTEGVGLGNPENAEDVFSAIGPELFGNSVIGNILLFLLYASILTSASASTQTTILPTARTTLSMAVYKAMPANFAKIHPKFLTPTWSTIGMGIISAAFYLLFTLISTNLLNALIGSVGLLIAFYYGLTGFACVWYYRRTLTKNVRDFVMRGVIPLLGGLMLLAVFVFGLVQYALPDWLTDDDGENVTIFGIGAVAVVGIGALVLGFVLMFVWQYVAPAFFRGDVLEKRADDLILHGEGTRAYFGLPDSSEYPTVISPDLSNLPPGQTAIDPKTGERYTRPQPTDLLLRSGRMCSKFRAHRPVSQVLLRGRTPKCRR</sequence>
<keyword evidence="3 6" id="KW-0812">Transmembrane</keyword>
<feature type="transmembrane region" description="Helical" evidence="6">
    <location>
        <begin position="311"/>
        <end position="331"/>
    </location>
</feature>
<feature type="transmembrane region" description="Helical" evidence="6">
    <location>
        <begin position="377"/>
        <end position="397"/>
    </location>
</feature>
<dbReference type="Pfam" id="PF13520">
    <property type="entry name" value="AA_permease_2"/>
    <property type="match status" value="1"/>
</dbReference>
<dbReference type="InterPro" id="IPR002293">
    <property type="entry name" value="AA/rel_permease1"/>
</dbReference>
<dbReference type="RefSeq" id="WP_136426933.1">
    <property type="nucleotide sequence ID" value="NZ_SSSM01000003.1"/>
</dbReference>
<evidence type="ECO:0000313" key="7">
    <source>
        <dbReference type="EMBL" id="THG31813.1"/>
    </source>
</evidence>
<feature type="transmembrane region" description="Helical" evidence="6">
    <location>
        <begin position="226"/>
        <end position="246"/>
    </location>
</feature>
<dbReference type="PANTHER" id="PTHR42770">
    <property type="entry name" value="AMINO ACID TRANSPORTER-RELATED"/>
    <property type="match status" value="1"/>
</dbReference>
<feature type="transmembrane region" description="Helical" evidence="6">
    <location>
        <begin position="153"/>
        <end position="172"/>
    </location>
</feature>
<dbReference type="PANTHER" id="PTHR42770:SF7">
    <property type="entry name" value="MEMBRANE PROTEIN"/>
    <property type="match status" value="1"/>
</dbReference>
<name>A0A4S4FMX7_9MICO</name>
<feature type="transmembrane region" description="Helical" evidence="6">
    <location>
        <begin position="267"/>
        <end position="291"/>
    </location>
</feature>
<dbReference type="EMBL" id="SSSM01000003">
    <property type="protein sequence ID" value="THG31813.1"/>
    <property type="molecule type" value="Genomic_DNA"/>
</dbReference>
<keyword evidence="5 6" id="KW-0472">Membrane</keyword>
<evidence type="ECO:0000256" key="4">
    <source>
        <dbReference type="ARBA" id="ARBA00022989"/>
    </source>
</evidence>
<keyword evidence="4 6" id="KW-1133">Transmembrane helix</keyword>
<comment type="subcellular location">
    <subcellularLocation>
        <location evidence="1">Cell membrane</location>
        <topology evidence="1">Multi-pass membrane protein</topology>
    </subcellularLocation>
</comment>
<organism evidence="7 8">
    <name type="scientific">Naasia lichenicola</name>
    <dbReference type="NCBI Taxonomy" id="2565933"/>
    <lineage>
        <taxon>Bacteria</taxon>
        <taxon>Bacillati</taxon>
        <taxon>Actinomycetota</taxon>
        <taxon>Actinomycetes</taxon>
        <taxon>Micrococcales</taxon>
        <taxon>Microbacteriaceae</taxon>
        <taxon>Naasia</taxon>
    </lineage>
</organism>